<dbReference type="InterPro" id="IPR025558">
    <property type="entry name" value="DUF4283"/>
</dbReference>
<gene>
    <name evidence="3" type="ORF">CK203_017277</name>
</gene>
<dbReference type="PANTHER" id="PTHR34427">
    <property type="entry name" value="DUF4283 DOMAIN PROTEIN"/>
    <property type="match status" value="1"/>
</dbReference>
<organism evidence="3 4">
    <name type="scientific">Vitis vinifera</name>
    <name type="common">Grape</name>
    <dbReference type="NCBI Taxonomy" id="29760"/>
    <lineage>
        <taxon>Eukaryota</taxon>
        <taxon>Viridiplantae</taxon>
        <taxon>Streptophyta</taxon>
        <taxon>Embryophyta</taxon>
        <taxon>Tracheophyta</taxon>
        <taxon>Spermatophyta</taxon>
        <taxon>Magnoliopsida</taxon>
        <taxon>eudicotyledons</taxon>
        <taxon>Gunneridae</taxon>
        <taxon>Pentapetalae</taxon>
        <taxon>rosids</taxon>
        <taxon>Vitales</taxon>
        <taxon>Vitaceae</taxon>
        <taxon>Viteae</taxon>
        <taxon>Vitis</taxon>
    </lineage>
</organism>
<sequence>MAFNQKPRGGRRWFAVESKSFELLIDEVGGKLRGCIWERCKGITSWIRFGDASLSSLLGLAVEVEMIEVGLSFGTRKEGSIGWSVVQMRREDFSFEKLREVGVAPFGGLKDPLSFEVLKKEKDLEPRTFVDVAKWKMGRLGDKLLKGKLDIAVLGSGLLLFDFELLSEAERVLARGKRRVLGSVLFLEKWHSEVGCFCNGAFSNEAWVRVLGLPLHLWNREVFKLIGDGCGGFIVVDDKMDSMTELQWARLLVKMVGRDLPTSVQIGWAGSLLGKGAIVDEVETGSGSRVVCRGSVLEKDVQPKEQAGVQVEPSCGSSSKGATCFSSESAERGPGVEAIDGEDSLGNRSQDAGKVERPFYIKGCLWVVRVWPNGFRAGLGGIKGVRAHSHAEVRDMEVRATKEASRVQVREDVGVACFLRGDWRDSEAFSVKARALMTNEVLTAEASRYESFLTVFGGDQVFFSSSPSSGCDRALVVGGVSGTEDTVEGVGFRLRCALC</sequence>
<evidence type="ECO:0000313" key="3">
    <source>
        <dbReference type="EMBL" id="RVX14304.1"/>
    </source>
</evidence>
<accession>A0A438JZA7</accession>
<dbReference type="Proteomes" id="UP000288805">
    <property type="component" value="Unassembled WGS sequence"/>
</dbReference>
<evidence type="ECO:0000259" key="2">
    <source>
        <dbReference type="Pfam" id="PF14111"/>
    </source>
</evidence>
<evidence type="ECO:0000313" key="4">
    <source>
        <dbReference type="Proteomes" id="UP000288805"/>
    </source>
</evidence>
<feature type="region of interest" description="Disordered" evidence="1">
    <location>
        <begin position="322"/>
        <end position="349"/>
    </location>
</feature>
<comment type="caution">
    <text evidence="3">The sequence shown here is derived from an EMBL/GenBank/DDBJ whole genome shotgun (WGS) entry which is preliminary data.</text>
</comment>
<feature type="domain" description="DUF4283" evidence="2">
    <location>
        <begin position="145"/>
        <end position="196"/>
    </location>
</feature>
<dbReference type="PANTHER" id="PTHR34427:SF5">
    <property type="entry name" value="DUF4283 DOMAIN-CONTAINING PROTEIN"/>
    <property type="match status" value="1"/>
</dbReference>
<dbReference type="Pfam" id="PF14111">
    <property type="entry name" value="DUF4283"/>
    <property type="match status" value="1"/>
</dbReference>
<evidence type="ECO:0000256" key="1">
    <source>
        <dbReference type="SAM" id="MobiDB-lite"/>
    </source>
</evidence>
<dbReference type="AlphaFoldDB" id="A0A438JZA7"/>
<protein>
    <recommendedName>
        <fullName evidence="2">DUF4283 domain-containing protein</fullName>
    </recommendedName>
</protein>
<proteinExistence type="predicted"/>
<name>A0A438JZA7_VITVI</name>
<reference evidence="3 4" key="1">
    <citation type="journal article" date="2018" name="PLoS Genet.">
        <title>Population sequencing reveals clonal diversity and ancestral inbreeding in the grapevine cultivar Chardonnay.</title>
        <authorList>
            <person name="Roach M.J."/>
            <person name="Johnson D.L."/>
            <person name="Bohlmann J."/>
            <person name="van Vuuren H.J."/>
            <person name="Jones S.J."/>
            <person name="Pretorius I.S."/>
            <person name="Schmidt S.A."/>
            <person name="Borneman A.R."/>
        </authorList>
    </citation>
    <scope>NUCLEOTIDE SEQUENCE [LARGE SCALE GENOMIC DNA]</scope>
    <source>
        <strain evidence="4">cv. Chardonnay</strain>
        <tissue evidence="3">Leaf</tissue>
    </source>
</reference>
<dbReference type="EMBL" id="QGNW01000021">
    <property type="protein sequence ID" value="RVX14304.1"/>
    <property type="molecule type" value="Genomic_DNA"/>
</dbReference>